<dbReference type="SMART" id="SM01008">
    <property type="entry name" value="Ald_Xan_dh_C"/>
    <property type="match status" value="1"/>
</dbReference>
<feature type="domain" description="Aldehyde oxidase/xanthine dehydrogenase a/b hammerhead" evidence="3">
    <location>
        <begin position="19"/>
        <end position="139"/>
    </location>
</feature>
<dbReference type="InterPro" id="IPR036856">
    <property type="entry name" value="Ald_Oxase/Xan_DH_a/b_sf"/>
</dbReference>
<dbReference type="PANTHER" id="PTHR11908">
    <property type="entry name" value="XANTHINE DEHYDROGENASE"/>
    <property type="match status" value="1"/>
</dbReference>
<name>A0A382LJZ0_9ZZZZ</name>
<gene>
    <name evidence="4" type="ORF">METZ01_LOCUS288381</name>
</gene>
<dbReference type="InterPro" id="IPR008274">
    <property type="entry name" value="AldOxase/xan_DH_MoCoBD1"/>
</dbReference>
<organism evidence="4">
    <name type="scientific">marine metagenome</name>
    <dbReference type="NCBI Taxonomy" id="408172"/>
    <lineage>
        <taxon>unclassified sequences</taxon>
        <taxon>metagenomes</taxon>
        <taxon>ecological metagenomes</taxon>
    </lineage>
</organism>
<keyword evidence="1" id="KW-0500">Molybdenum</keyword>
<protein>
    <recommendedName>
        <fullName evidence="3">Aldehyde oxidase/xanthine dehydrogenase a/b hammerhead domain-containing protein</fullName>
    </recommendedName>
</protein>
<dbReference type="InterPro" id="IPR037165">
    <property type="entry name" value="AldOxase/xan_DH_Mopterin-bd_sf"/>
</dbReference>
<dbReference type="PANTHER" id="PTHR11908:SF132">
    <property type="entry name" value="ALDEHYDE OXIDASE 1-RELATED"/>
    <property type="match status" value="1"/>
</dbReference>
<dbReference type="AlphaFoldDB" id="A0A382LJZ0"/>
<evidence type="ECO:0000256" key="1">
    <source>
        <dbReference type="ARBA" id="ARBA00022505"/>
    </source>
</evidence>
<evidence type="ECO:0000256" key="2">
    <source>
        <dbReference type="ARBA" id="ARBA00023002"/>
    </source>
</evidence>
<dbReference type="Pfam" id="PF01315">
    <property type="entry name" value="Ald_Xan_dh_C"/>
    <property type="match status" value="1"/>
</dbReference>
<sequence length="270" mass="29587">MASLVGSRVERKEDKRFLTGKGRYTADINIANQTYAIFIRSPHARAKIKKIDTSKALKASGVVDILTGEHIAQDKIGGLIAGWAIRSEDGSEMKCPPNPPLAKDNVNFVGDPIAVIFAETLDEAKTAAELVKVDYKVLKAVTSLADTMKSDTIHEGIDKNLCYDWLLGDRQKVKEAFDKADKIIKLDITNNRLIPNAMEPRACVIDYNTASEEITCYTTSQNPHLSRLIMSAFGGVTPENKLRVIAPDVGGGFGSKINLYNEEIVCSWAS</sequence>
<feature type="non-terminal residue" evidence="4">
    <location>
        <position position="270"/>
    </location>
</feature>
<evidence type="ECO:0000259" key="3">
    <source>
        <dbReference type="SMART" id="SM01008"/>
    </source>
</evidence>
<dbReference type="SUPFAM" id="SSF56003">
    <property type="entry name" value="Molybdenum cofactor-binding domain"/>
    <property type="match status" value="1"/>
</dbReference>
<dbReference type="Pfam" id="PF02738">
    <property type="entry name" value="MoCoBD_1"/>
    <property type="match status" value="1"/>
</dbReference>
<dbReference type="GO" id="GO:0016491">
    <property type="term" value="F:oxidoreductase activity"/>
    <property type="evidence" value="ECO:0007669"/>
    <property type="project" value="UniProtKB-KW"/>
</dbReference>
<evidence type="ECO:0000313" key="4">
    <source>
        <dbReference type="EMBL" id="SVC35527.1"/>
    </source>
</evidence>
<dbReference type="Gene3D" id="3.30.365.10">
    <property type="entry name" value="Aldehyde oxidase/xanthine dehydrogenase, molybdopterin binding domain"/>
    <property type="match status" value="2"/>
</dbReference>
<dbReference type="GO" id="GO:0005506">
    <property type="term" value="F:iron ion binding"/>
    <property type="evidence" value="ECO:0007669"/>
    <property type="project" value="InterPro"/>
</dbReference>
<dbReference type="SUPFAM" id="SSF54665">
    <property type="entry name" value="CO dehydrogenase molybdoprotein N-domain-like"/>
    <property type="match status" value="1"/>
</dbReference>
<proteinExistence type="predicted"/>
<dbReference type="Gene3D" id="3.90.1170.50">
    <property type="entry name" value="Aldehyde oxidase/xanthine dehydrogenase, a/b hammerhead"/>
    <property type="match status" value="1"/>
</dbReference>
<dbReference type="EMBL" id="UINC01086769">
    <property type="protein sequence ID" value="SVC35527.1"/>
    <property type="molecule type" value="Genomic_DNA"/>
</dbReference>
<reference evidence="4" key="1">
    <citation type="submission" date="2018-05" db="EMBL/GenBank/DDBJ databases">
        <authorList>
            <person name="Lanie J.A."/>
            <person name="Ng W.-L."/>
            <person name="Kazmierczak K.M."/>
            <person name="Andrzejewski T.M."/>
            <person name="Davidsen T.M."/>
            <person name="Wayne K.J."/>
            <person name="Tettelin H."/>
            <person name="Glass J.I."/>
            <person name="Rusch D."/>
            <person name="Podicherti R."/>
            <person name="Tsui H.-C.T."/>
            <person name="Winkler M.E."/>
        </authorList>
    </citation>
    <scope>NUCLEOTIDE SEQUENCE</scope>
</reference>
<dbReference type="InterPro" id="IPR000674">
    <property type="entry name" value="Ald_Oxase/Xan_DH_a/b"/>
</dbReference>
<accession>A0A382LJZ0</accession>
<keyword evidence="2" id="KW-0560">Oxidoreductase</keyword>
<dbReference type="InterPro" id="IPR016208">
    <property type="entry name" value="Ald_Oxase/xanthine_DH-like"/>
</dbReference>